<evidence type="ECO:0000256" key="1">
    <source>
        <dbReference type="ARBA" id="ARBA00001974"/>
    </source>
</evidence>
<dbReference type="EC" id="2.1.1.74" evidence="10"/>
<keyword evidence="5 10" id="KW-0808">Transferase</keyword>
<keyword evidence="2 10" id="KW-0963">Cytoplasm</keyword>
<dbReference type="GO" id="GO:0047151">
    <property type="term" value="F:tRNA (uracil(54)-C5)-methyltransferase activity, 5,10-methylenetetrahydrofolate-dependent"/>
    <property type="evidence" value="ECO:0007669"/>
    <property type="project" value="UniProtKB-UniRule"/>
</dbReference>
<dbReference type="Proteomes" id="UP000630660">
    <property type="component" value="Unassembled WGS sequence"/>
</dbReference>
<dbReference type="GO" id="GO:0002098">
    <property type="term" value="P:tRNA wobble uridine modification"/>
    <property type="evidence" value="ECO:0007669"/>
    <property type="project" value="TreeGrafter"/>
</dbReference>
<dbReference type="InterPro" id="IPR002218">
    <property type="entry name" value="MnmG-rel"/>
</dbReference>
<evidence type="ECO:0000256" key="4">
    <source>
        <dbReference type="ARBA" id="ARBA00022630"/>
    </source>
</evidence>
<reference evidence="12" key="1">
    <citation type="submission" date="2019-11" db="EMBL/GenBank/DDBJ databases">
        <title>Microbial mats filling the niche in hypersaline microbial mats.</title>
        <authorList>
            <person name="Wong H.L."/>
            <person name="Macleod F.I."/>
            <person name="White R.A. III"/>
            <person name="Burns B.P."/>
        </authorList>
    </citation>
    <scope>NUCLEOTIDE SEQUENCE</scope>
    <source>
        <strain evidence="12">Bin_327</strain>
    </source>
</reference>
<dbReference type="InterPro" id="IPR036188">
    <property type="entry name" value="FAD/NAD-bd_sf"/>
</dbReference>
<dbReference type="Gene3D" id="3.50.50.60">
    <property type="entry name" value="FAD/NAD(P)-binding domain"/>
    <property type="match status" value="2"/>
</dbReference>
<evidence type="ECO:0000259" key="11">
    <source>
        <dbReference type="Pfam" id="PF01134"/>
    </source>
</evidence>
<comment type="catalytic activity">
    <reaction evidence="10">
        <text>uridine(54) in tRNA + (6R)-5,10-methylene-5,6,7,8-tetrahydrofolate + NADH + H(+) = 5-methyluridine(54) in tRNA + (6S)-5,6,7,8-tetrahydrofolate + NAD(+)</text>
        <dbReference type="Rhea" id="RHEA:16873"/>
        <dbReference type="Rhea" id="RHEA-COMP:10167"/>
        <dbReference type="Rhea" id="RHEA-COMP:10193"/>
        <dbReference type="ChEBI" id="CHEBI:15378"/>
        <dbReference type="ChEBI" id="CHEBI:15636"/>
        <dbReference type="ChEBI" id="CHEBI:57453"/>
        <dbReference type="ChEBI" id="CHEBI:57540"/>
        <dbReference type="ChEBI" id="CHEBI:57945"/>
        <dbReference type="ChEBI" id="CHEBI:65315"/>
        <dbReference type="ChEBI" id="CHEBI:74447"/>
        <dbReference type="EC" id="2.1.1.74"/>
    </reaction>
</comment>
<proteinExistence type="inferred from homology"/>
<comment type="caution">
    <text evidence="12">The sequence shown here is derived from an EMBL/GenBank/DDBJ whole genome shotgun (WGS) entry which is preliminary data.</text>
</comment>
<dbReference type="NCBIfam" id="TIGR00137">
    <property type="entry name" value="gid_trmFO"/>
    <property type="match status" value="1"/>
</dbReference>
<protein>
    <recommendedName>
        <fullName evidence="10">Methylenetetrahydrofolate--tRNA-(uracil-5-)-methyltransferase TrmFO</fullName>
        <ecNumber evidence="10">2.1.1.74</ecNumber>
    </recommendedName>
    <alternativeName>
        <fullName evidence="10">Folate-dependent tRNA (uracil-5-)-methyltransferase</fullName>
    </alternativeName>
    <alternativeName>
        <fullName evidence="10">Folate-dependent tRNA(M-5-U54)-methyltransferase</fullName>
    </alternativeName>
</protein>
<name>A0A9D5KAF1_UNCW3</name>
<dbReference type="PROSITE" id="PS51257">
    <property type="entry name" value="PROKAR_LIPOPROTEIN"/>
    <property type="match status" value="1"/>
</dbReference>
<dbReference type="HAMAP" id="MF_01037">
    <property type="entry name" value="TrmFO"/>
    <property type="match status" value="1"/>
</dbReference>
<accession>A0A9D5KAF1</accession>
<organism evidence="12 13">
    <name type="scientific">candidate division WOR-3 bacterium</name>
    <dbReference type="NCBI Taxonomy" id="2052148"/>
    <lineage>
        <taxon>Bacteria</taxon>
        <taxon>Bacteria division WOR-3</taxon>
    </lineage>
</organism>
<dbReference type="AlphaFoldDB" id="A0A9D5KAF1"/>
<evidence type="ECO:0000256" key="5">
    <source>
        <dbReference type="ARBA" id="ARBA00022679"/>
    </source>
</evidence>
<keyword evidence="6 10" id="KW-0819">tRNA processing</keyword>
<comment type="catalytic activity">
    <reaction evidence="10">
        <text>uridine(54) in tRNA + (6R)-5,10-methylene-5,6,7,8-tetrahydrofolate + NADPH + H(+) = 5-methyluridine(54) in tRNA + (6S)-5,6,7,8-tetrahydrofolate + NADP(+)</text>
        <dbReference type="Rhea" id="RHEA:62372"/>
        <dbReference type="Rhea" id="RHEA-COMP:10167"/>
        <dbReference type="Rhea" id="RHEA-COMP:10193"/>
        <dbReference type="ChEBI" id="CHEBI:15378"/>
        <dbReference type="ChEBI" id="CHEBI:15636"/>
        <dbReference type="ChEBI" id="CHEBI:57453"/>
        <dbReference type="ChEBI" id="CHEBI:57783"/>
        <dbReference type="ChEBI" id="CHEBI:58349"/>
        <dbReference type="ChEBI" id="CHEBI:65315"/>
        <dbReference type="ChEBI" id="CHEBI:74447"/>
        <dbReference type="EC" id="2.1.1.74"/>
    </reaction>
</comment>
<evidence type="ECO:0000256" key="10">
    <source>
        <dbReference type="HAMAP-Rule" id="MF_01037"/>
    </source>
</evidence>
<dbReference type="GO" id="GO:0030488">
    <property type="term" value="P:tRNA methylation"/>
    <property type="evidence" value="ECO:0007669"/>
    <property type="project" value="TreeGrafter"/>
</dbReference>
<evidence type="ECO:0000256" key="3">
    <source>
        <dbReference type="ARBA" id="ARBA00022603"/>
    </source>
</evidence>
<evidence type="ECO:0000256" key="8">
    <source>
        <dbReference type="ARBA" id="ARBA00022857"/>
    </source>
</evidence>
<evidence type="ECO:0000256" key="6">
    <source>
        <dbReference type="ARBA" id="ARBA00022694"/>
    </source>
</evidence>
<comment type="function">
    <text evidence="10">Catalyzes the folate-dependent formation of 5-methyl-uridine at position 54 (M-5-U54) in all tRNAs.</text>
</comment>
<sequence length="443" mass="49155">MNDTRSCITVVGGGLAGCEAALQIAKQGLKVKLYEMRPERTTPAHTTDKLAELICSNSLGSMRSTRALGLLKEELRMLGSVLLGIAEQHSIPAGTGLTVDRKVFATEVTGRIEENPQIELIRKEVAEIPEGITVLASGPLTSDALSESLGTFCGIEYLYFYDAVAPIISTDSLDMAKLIKAARYDSGEAGFLNSFMDKEQYLAFYEALITAERHELHDADADKFFFEGCLPVEEIAKRGERSLAFGPLRPVGFRDADGRRPYSVVQLRPEDRYHSMYNLVGFQTNLRNTEQERVFRLIPGLEKAEFLRYGRLHRNTYIEAPELIVPTLQFKKRKNLLVCGQLSGGEGYLSAIATGLVAGMNAFRLCKGLEPLILPLETMLGALLERMAGKGEFACMQSRYSPTKPILALLPRLDNPPRSKEARRQAYADRSFAKLTEFLTELN</sequence>
<keyword evidence="9 10" id="KW-0520">NAD</keyword>
<feature type="binding site" evidence="10">
    <location>
        <begin position="12"/>
        <end position="17"/>
    </location>
    <ligand>
        <name>FAD</name>
        <dbReference type="ChEBI" id="CHEBI:57692"/>
    </ligand>
</feature>
<keyword evidence="4 10" id="KW-0285">Flavoprotein</keyword>
<keyword evidence="7 10" id="KW-0274">FAD</keyword>
<evidence type="ECO:0000313" key="13">
    <source>
        <dbReference type="Proteomes" id="UP000630660"/>
    </source>
</evidence>
<comment type="subcellular location">
    <subcellularLocation>
        <location evidence="10">Cytoplasm</location>
    </subcellularLocation>
</comment>
<dbReference type="EMBL" id="WJKJ01000157">
    <property type="protein sequence ID" value="MBD3364525.1"/>
    <property type="molecule type" value="Genomic_DNA"/>
</dbReference>
<keyword evidence="8 10" id="KW-0521">NADP</keyword>
<dbReference type="InterPro" id="IPR040131">
    <property type="entry name" value="MnmG_N"/>
</dbReference>
<gene>
    <name evidence="10" type="primary">trmFO</name>
    <name evidence="12" type="ORF">GF359_04855</name>
</gene>
<evidence type="ECO:0000256" key="2">
    <source>
        <dbReference type="ARBA" id="ARBA00022490"/>
    </source>
</evidence>
<evidence type="ECO:0000256" key="7">
    <source>
        <dbReference type="ARBA" id="ARBA00022827"/>
    </source>
</evidence>
<comment type="similarity">
    <text evidence="10">Belongs to the MnmG family. TrmFO subfamily.</text>
</comment>
<dbReference type="InterPro" id="IPR004417">
    <property type="entry name" value="TrmFO"/>
</dbReference>
<evidence type="ECO:0000313" key="12">
    <source>
        <dbReference type="EMBL" id="MBD3364525.1"/>
    </source>
</evidence>
<dbReference type="PANTHER" id="PTHR11806">
    <property type="entry name" value="GLUCOSE INHIBITED DIVISION PROTEIN A"/>
    <property type="match status" value="1"/>
</dbReference>
<feature type="domain" description="MnmG N-terminal" evidence="11">
    <location>
        <begin position="8"/>
        <end position="369"/>
    </location>
</feature>
<evidence type="ECO:0000256" key="9">
    <source>
        <dbReference type="ARBA" id="ARBA00023027"/>
    </source>
</evidence>
<dbReference type="GO" id="GO:0050660">
    <property type="term" value="F:flavin adenine dinucleotide binding"/>
    <property type="evidence" value="ECO:0007669"/>
    <property type="project" value="UniProtKB-UniRule"/>
</dbReference>
<dbReference type="NCBIfam" id="NF003739">
    <property type="entry name" value="PRK05335.1"/>
    <property type="match status" value="1"/>
</dbReference>
<dbReference type="PANTHER" id="PTHR11806:SF2">
    <property type="entry name" value="METHYLENETETRAHYDROFOLATE--TRNA-(URACIL-5-)-METHYLTRANSFERASE TRMFO"/>
    <property type="match status" value="1"/>
</dbReference>
<comment type="cofactor">
    <cofactor evidence="1 10">
        <name>FAD</name>
        <dbReference type="ChEBI" id="CHEBI:57692"/>
    </cofactor>
</comment>
<dbReference type="GO" id="GO:0005829">
    <property type="term" value="C:cytosol"/>
    <property type="evidence" value="ECO:0007669"/>
    <property type="project" value="TreeGrafter"/>
</dbReference>
<keyword evidence="3 10" id="KW-0489">Methyltransferase</keyword>
<dbReference type="Pfam" id="PF01134">
    <property type="entry name" value="GIDA"/>
    <property type="match status" value="1"/>
</dbReference>
<dbReference type="SUPFAM" id="SSF51905">
    <property type="entry name" value="FAD/NAD(P)-binding domain"/>
    <property type="match status" value="1"/>
</dbReference>